<organism evidence="1 2">
    <name type="scientific">Scytonema millei VB511283</name>
    <dbReference type="NCBI Taxonomy" id="1245923"/>
    <lineage>
        <taxon>Bacteria</taxon>
        <taxon>Bacillati</taxon>
        <taxon>Cyanobacteriota</taxon>
        <taxon>Cyanophyceae</taxon>
        <taxon>Nostocales</taxon>
        <taxon>Scytonemataceae</taxon>
        <taxon>Scytonema</taxon>
    </lineage>
</organism>
<accession>A0A9X5E5S4</accession>
<keyword evidence="2" id="KW-1185">Reference proteome</keyword>
<evidence type="ECO:0000313" key="1">
    <source>
        <dbReference type="EMBL" id="NHC35870.1"/>
    </source>
</evidence>
<proteinExistence type="predicted"/>
<evidence type="ECO:0000313" key="2">
    <source>
        <dbReference type="Proteomes" id="UP000031532"/>
    </source>
</evidence>
<sequence length="70" mass="8193">MDLCNGTLWRCDRISHLLFIGIVVHHADLKAVFDYRALGAHSYAPLLQLLRPYKCIAFQWERYIHPPKSI</sequence>
<gene>
    <name evidence="1" type="ORF">QH73_0014610</name>
</gene>
<dbReference type="AlphaFoldDB" id="A0A9X5E5S4"/>
<dbReference type="RefSeq" id="WP_132867046.1">
    <property type="nucleotide sequence ID" value="NZ_JTJC03000003.1"/>
</dbReference>
<protein>
    <submittedName>
        <fullName evidence="1">Uncharacterized protein</fullName>
    </submittedName>
</protein>
<name>A0A9X5E5S4_9CYAN</name>
<dbReference type="Proteomes" id="UP000031532">
    <property type="component" value="Unassembled WGS sequence"/>
</dbReference>
<reference evidence="1 2" key="1">
    <citation type="journal article" date="2015" name="Genome Announc.">
        <title>Draft Genome Sequence of the Terrestrial Cyanobacterium Scytonema millei VB511283, Isolated from Eastern India.</title>
        <authorList>
            <person name="Sen D."/>
            <person name="Chandrababunaidu M.M."/>
            <person name="Singh D."/>
            <person name="Sanghi N."/>
            <person name="Ghorai A."/>
            <person name="Mishra G.P."/>
            <person name="Madduluri M."/>
            <person name="Adhikary S.P."/>
            <person name="Tripathy S."/>
        </authorList>
    </citation>
    <scope>NUCLEOTIDE SEQUENCE [LARGE SCALE GENOMIC DNA]</scope>
    <source>
        <strain evidence="1 2">VB511283</strain>
    </source>
</reference>
<dbReference type="EMBL" id="JTJC03000003">
    <property type="protein sequence ID" value="NHC35870.1"/>
    <property type="molecule type" value="Genomic_DNA"/>
</dbReference>
<comment type="caution">
    <text evidence="1">The sequence shown here is derived from an EMBL/GenBank/DDBJ whole genome shotgun (WGS) entry which is preliminary data.</text>
</comment>